<reference evidence="4 5" key="1">
    <citation type="submission" date="2019-10" db="EMBL/GenBank/DDBJ databases">
        <title>Draft Genome Assembly of Rhodococcus zopfii DSM44189.</title>
        <authorList>
            <person name="Sutton J.M."/>
            <person name="Akob D.M."/>
            <person name="Bushman T.J."/>
        </authorList>
    </citation>
    <scope>NUCLEOTIDE SEQUENCE [LARGE SCALE GENOMIC DNA]</scope>
    <source>
        <strain evidence="4 5">DSM 44189</strain>
    </source>
</reference>
<sequence>MVRVQRFSPELQGDDRDGQDRTGADTDGATLTGRVTSVFAADCADILVVPAHGSRGTRSHTRRRPRRRGPSHLRHQHGHHPPGRDRRLRICPRHRVFLPETRHQFGRPIGSYQALHNRAAQMRIAATQARATSRYAAAILASDGPDAGVAASLAKANYPVRRASRRRHPSSSRYVG</sequence>
<feature type="region of interest" description="Disordered" evidence="2">
    <location>
        <begin position="1"/>
        <end position="29"/>
    </location>
</feature>
<feature type="compositionally biased region" description="Basic residues" evidence="2">
    <location>
        <begin position="55"/>
        <end position="88"/>
    </location>
</feature>
<comment type="caution">
    <text evidence="4">The sequence shown here is derived from an EMBL/GenBank/DDBJ whole genome shotgun (WGS) entry which is preliminary data.</text>
</comment>
<dbReference type="EMBL" id="WBMO01000005">
    <property type="protein sequence ID" value="MDV2478525.1"/>
    <property type="molecule type" value="Genomic_DNA"/>
</dbReference>
<gene>
    <name evidence="4" type="ORF">F8M49_29580</name>
</gene>
<dbReference type="Pfam" id="PF00441">
    <property type="entry name" value="Acyl-CoA_dh_1"/>
    <property type="match status" value="1"/>
</dbReference>
<evidence type="ECO:0000256" key="1">
    <source>
        <dbReference type="ARBA" id="ARBA00022630"/>
    </source>
</evidence>
<dbReference type="SUPFAM" id="SSF47203">
    <property type="entry name" value="Acyl-CoA dehydrogenase C-terminal domain-like"/>
    <property type="match status" value="1"/>
</dbReference>
<protein>
    <recommendedName>
        <fullName evidence="3">Acyl-CoA dehydrogenase/oxidase C-terminal domain-containing protein</fullName>
    </recommendedName>
</protein>
<evidence type="ECO:0000313" key="5">
    <source>
        <dbReference type="Proteomes" id="UP001275440"/>
    </source>
</evidence>
<evidence type="ECO:0000259" key="3">
    <source>
        <dbReference type="Pfam" id="PF00441"/>
    </source>
</evidence>
<dbReference type="Proteomes" id="UP001275440">
    <property type="component" value="Unassembled WGS sequence"/>
</dbReference>
<feature type="domain" description="Acyl-CoA dehydrogenase/oxidase C-terminal" evidence="3">
    <location>
        <begin position="101"/>
        <end position="157"/>
    </location>
</feature>
<evidence type="ECO:0000313" key="4">
    <source>
        <dbReference type="EMBL" id="MDV2478525.1"/>
    </source>
</evidence>
<name>A0ABU3WX10_9NOCA</name>
<feature type="region of interest" description="Disordered" evidence="2">
    <location>
        <begin position="52"/>
        <end position="88"/>
    </location>
</feature>
<organism evidence="4 5">
    <name type="scientific">Rhodococcus zopfii</name>
    <dbReference type="NCBI Taxonomy" id="43772"/>
    <lineage>
        <taxon>Bacteria</taxon>
        <taxon>Bacillati</taxon>
        <taxon>Actinomycetota</taxon>
        <taxon>Actinomycetes</taxon>
        <taxon>Mycobacteriales</taxon>
        <taxon>Nocardiaceae</taxon>
        <taxon>Rhodococcus</taxon>
    </lineage>
</organism>
<evidence type="ECO:0000256" key="2">
    <source>
        <dbReference type="SAM" id="MobiDB-lite"/>
    </source>
</evidence>
<dbReference type="InterPro" id="IPR009075">
    <property type="entry name" value="AcylCo_DH/oxidase_C"/>
</dbReference>
<accession>A0ABU3WX10</accession>
<dbReference type="Gene3D" id="1.20.140.10">
    <property type="entry name" value="Butyryl-CoA Dehydrogenase, subunit A, domain 3"/>
    <property type="match status" value="1"/>
</dbReference>
<keyword evidence="1" id="KW-0285">Flavoprotein</keyword>
<feature type="compositionally biased region" description="Basic and acidic residues" evidence="2">
    <location>
        <begin position="13"/>
        <end position="24"/>
    </location>
</feature>
<keyword evidence="5" id="KW-1185">Reference proteome</keyword>
<dbReference type="InterPro" id="IPR036250">
    <property type="entry name" value="AcylCo_DH-like_C"/>
</dbReference>
<proteinExistence type="predicted"/>